<evidence type="ECO:0000313" key="2">
    <source>
        <dbReference type="Proteomes" id="UP000053660"/>
    </source>
</evidence>
<dbReference type="PANTHER" id="PTHR31859">
    <property type="entry name" value="TETRATRICOPEPTIDE REPEAT PROTEIN 39 FAMILY MEMBER"/>
    <property type="match status" value="1"/>
</dbReference>
<name>A0A0B1T3T4_OESDE</name>
<dbReference type="EMBL" id="KN551726">
    <property type="protein sequence ID" value="KHJ91899.1"/>
    <property type="molecule type" value="Genomic_DNA"/>
</dbReference>
<dbReference type="OrthoDB" id="43460at2759"/>
<dbReference type="Pfam" id="PF10300">
    <property type="entry name" value="Iml2-TPR_39"/>
    <property type="match status" value="1"/>
</dbReference>
<evidence type="ECO:0000313" key="1">
    <source>
        <dbReference type="EMBL" id="KHJ91899.1"/>
    </source>
</evidence>
<dbReference type="InterPro" id="IPR019412">
    <property type="entry name" value="IML2/TPR_39"/>
</dbReference>
<gene>
    <name evidence="1" type="ORF">OESDEN_08223</name>
</gene>
<organism evidence="1 2">
    <name type="scientific">Oesophagostomum dentatum</name>
    <name type="common">Nodular worm</name>
    <dbReference type="NCBI Taxonomy" id="61180"/>
    <lineage>
        <taxon>Eukaryota</taxon>
        <taxon>Metazoa</taxon>
        <taxon>Ecdysozoa</taxon>
        <taxon>Nematoda</taxon>
        <taxon>Chromadorea</taxon>
        <taxon>Rhabditida</taxon>
        <taxon>Rhabditina</taxon>
        <taxon>Rhabditomorpha</taxon>
        <taxon>Strongyloidea</taxon>
        <taxon>Strongylidae</taxon>
        <taxon>Oesophagostomum</taxon>
    </lineage>
</organism>
<accession>A0A0B1T3T4</accession>
<sequence length="188" mass="21705">MESVVQSDARKIDGLRQRIAGKSIPMEKYCARKANRFVTKKTLMFAHYEFMYFWNGFDIVANNLPVMQGILEDLENIWLMRKSGADADDRALYFFLKAACLRNLRQFTAAEFAIQEVLKLEVDLIDFAYLPPNAFYELALLRIADGLRDEAEPLLAKARSYKGFPLENKLHFRIHSAMENLGTRTPMV</sequence>
<proteinExistence type="predicted"/>
<dbReference type="SUPFAM" id="SSF48452">
    <property type="entry name" value="TPR-like"/>
    <property type="match status" value="1"/>
</dbReference>
<protein>
    <recommendedName>
        <fullName evidence="3">Tetratricopeptide repeat protein</fullName>
    </recommendedName>
</protein>
<dbReference type="InterPro" id="IPR011990">
    <property type="entry name" value="TPR-like_helical_dom_sf"/>
</dbReference>
<dbReference type="PANTHER" id="PTHR31859:SF9">
    <property type="entry name" value="TETRATRICOPEPTIDE REPEAT PROTEIN 39B"/>
    <property type="match status" value="1"/>
</dbReference>
<dbReference type="Proteomes" id="UP000053660">
    <property type="component" value="Unassembled WGS sequence"/>
</dbReference>
<evidence type="ECO:0008006" key="3">
    <source>
        <dbReference type="Google" id="ProtNLM"/>
    </source>
</evidence>
<keyword evidence="2" id="KW-1185">Reference proteome</keyword>
<dbReference type="AlphaFoldDB" id="A0A0B1T3T4"/>
<reference evidence="1 2" key="1">
    <citation type="submission" date="2014-03" db="EMBL/GenBank/DDBJ databases">
        <title>Draft genome of the hookworm Oesophagostomum dentatum.</title>
        <authorList>
            <person name="Mitreva M."/>
        </authorList>
    </citation>
    <scope>NUCLEOTIDE SEQUENCE [LARGE SCALE GENOMIC DNA]</scope>
    <source>
        <strain evidence="1 2">OD-Hann</strain>
    </source>
</reference>